<dbReference type="STRING" id="83401.SAMN05421742_103351"/>
<keyword evidence="8" id="KW-1185">Reference proteome</keyword>
<dbReference type="InterPro" id="IPR006139">
    <property type="entry name" value="D-isomer_2_OHA_DH_cat_dom"/>
</dbReference>
<protein>
    <submittedName>
        <fullName evidence="7">Lactate dehydrogenase</fullName>
    </submittedName>
</protein>
<dbReference type="Pfam" id="PF02826">
    <property type="entry name" value="2-Hacid_dh_C"/>
    <property type="match status" value="1"/>
</dbReference>
<dbReference type="OrthoDB" id="9793626at2"/>
<evidence type="ECO:0000256" key="1">
    <source>
        <dbReference type="ARBA" id="ARBA00005854"/>
    </source>
</evidence>
<accession>A0A1G7YML0</accession>
<dbReference type="PANTHER" id="PTHR10996:SF283">
    <property type="entry name" value="GLYOXYLATE_HYDROXYPYRUVATE REDUCTASE B"/>
    <property type="match status" value="1"/>
</dbReference>
<dbReference type="PROSITE" id="PS00671">
    <property type="entry name" value="D_2_HYDROXYACID_DH_3"/>
    <property type="match status" value="1"/>
</dbReference>
<dbReference type="InterPro" id="IPR006140">
    <property type="entry name" value="D-isomer_DH_NAD-bd"/>
</dbReference>
<dbReference type="GO" id="GO:0030267">
    <property type="term" value="F:glyoxylate reductase (NADPH) activity"/>
    <property type="evidence" value="ECO:0007669"/>
    <property type="project" value="TreeGrafter"/>
</dbReference>
<feature type="domain" description="D-isomer specific 2-hydroxyacid dehydrogenase NAD-binding" evidence="6">
    <location>
        <begin position="112"/>
        <end position="289"/>
    </location>
</feature>
<dbReference type="PROSITE" id="PS00670">
    <property type="entry name" value="D_2_HYDROXYACID_DH_2"/>
    <property type="match status" value="1"/>
</dbReference>
<organism evidence="7 8">
    <name type="scientific">Roseospirillum parvum</name>
    <dbReference type="NCBI Taxonomy" id="83401"/>
    <lineage>
        <taxon>Bacteria</taxon>
        <taxon>Pseudomonadati</taxon>
        <taxon>Pseudomonadota</taxon>
        <taxon>Alphaproteobacteria</taxon>
        <taxon>Rhodospirillales</taxon>
        <taxon>Rhodospirillaceae</taxon>
        <taxon>Roseospirillum</taxon>
    </lineage>
</organism>
<feature type="domain" description="D-isomer specific 2-hydroxyacid dehydrogenase catalytic" evidence="5">
    <location>
        <begin position="35"/>
        <end position="320"/>
    </location>
</feature>
<dbReference type="GO" id="GO:0005829">
    <property type="term" value="C:cytosol"/>
    <property type="evidence" value="ECO:0007669"/>
    <property type="project" value="TreeGrafter"/>
</dbReference>
<evidence type="ECO:0000256" key="4">
    <source>
        <dbReference type="RuleBase" id="RU003719"/>
    </source>
</evidence>
<dbReference type="FunFam" id="3.40.50.720:FF:000203">
    <property type="entry name" value="D-3-phosphoglycerate dehydrogenase (SerA)"/>
    <property type="match status" value="1"/>
</dbReference>
<evidence type="ECO:0000256" key="2">
    <source>
        <dbReference type="ARBA" id="ARBA00023002"/>
    </source>
</evidence>
<dbReference type="AlphaFoldDB" id="A0A1G7YML0"/>
<evidence type="ECO:0000313" key="8">
    <source>
        <dbReference type="Proteomes" id="UP000217076"/>
    </source>
</evidence>
<sequence>MSDKPRLVVSRRLPEAVEARAAATWSVIANPEDRPLSVDELVTRAAGARALIVTPTDWVDAGLIGALPDSVGMIATFSVGVDHIDLTAAARRGLVVSNTPGVLTEATADLTLALILMAARRAGEGERLVRAGQWRGWAPTQLLGRHLGGRRLGIVGMGRIGRAVAERARAFGMAIHYHGRRRLPAGLEQDAVFHDRLEALLAHADVLSLHVPATPETRGLIDAAALAALPEGAILVNTARGPVVEDDAVIAALRDGRLAAAGLDVYTGEPDIDPRYLDLPGVVLLPHLGSATVETRNAMGFKALDNLGAWLAGGSPPDRVF</sequence>
<dbReference type="EMBL" id="FNCV01000003">
    <property type="protein sequence ID" value="SDG97753.1"/>
    <property type="molecule type" value="Genomic_DNA"/>
</dbReference>
<dbReference type="PANTHER" id="PTHR10996">
    <property type="entry name" value="2-HYDROXYACID DEHYDROGENASE-RELATED"/>
    <property type="match status" value="1"/>
</dbReference>
<dbReference type="SUPFAM" id="SSF51735">
    <property type="entry name" value="NAD(P)-binding Rossmann-fold domains"/>
    <property type="match status" value="1"/>
</dbReference>
<evidence type="ECO:0000313" key="7">
    <source>
        <dbReference type="EMBL" id="SDG97753.1"/>
    </source>
</evidence>
<dbReference type="CDD" id="cd05301">
    <property type="entry name" value="GDH"/>
    <property type="match status" value="1"/>
</dbReference>
<dbReference type="RefSeq" id="WP_092617384.1">
    <property type="nucleotide sequence ID" value="NZ_FNCV01000003.1"/>
</dbReference>
<dbReference type="GO" id="GO:0016618">
    <property type="term" value="F:hydroxypyruvate reductase [NAD(P)H] activity"/>
    <property type="evidence" value="ECO:0007669"/>
    <property type="project" value="TreeGrafter"/>
</dbReference>
<dbReference type="InterPro" id="IPR036291">
    <property type="entry name" value="NAD(P)-bd_dom_sf"/>
</dbReference>
<dbReference type="GO" id="GO:0051287">
    <property type="term" value="F:NAD binding"/>
    <property type="evidence" value="ECO:0007669"/>
    <property type="project" value="InterPro"/>
</dbReference>
<keyword evidence="3" id="KW-0520">NAD</keyword>
<dbReference type="SUPFAM" id="SSF52283">
    <property type="entry name" value="Formate/glycerate dehydrogenase catalytic domain-like"/>
    <property type="match status" value="1"/>
</dbReference>
<dbReference type="InterPro" id="IPR050223">
    <property type="entry name" value="D-isomer_2-hydroxyacid_DH"/>
</dbReference>
<dbReference type="Gene3D" id="3.40.50.720">
    <property type="entry name" value="NAD(P)-binding Rossmann-like Domain"/>
    <property type="match status" value="2"/>
</dbReference>
<dbReference type="InterPro" id="IPR029753">
    <property type="entry name" value="D-isomer_DH_CS"/>
</dbReference>
<proteinExistence type="inferred from homology"/>
<gene>
    <name evidence="7" type="ORF">SAMN05421742_103351</name>
</gene>
<dbReference type="Proteomes" id="UP000217076">
    <property type="component" value="Unassembled WGS sequence"/>
</dbReference>
<dbReference type="Pfam" id="PF00389">
    <property type="entry name" value="2-Hacid_dh"/>
    <property type="match status" value="1"/>
</dbReference>
<reference evidence="8" key="1">
    <citation type="submission" date="2016-10" db="EMBL/GenBank/DDBJ databases">
        <authorList>
            <person name="Varghese N."/>
            <person name="Submissions S."/>
        </authorList>
    </citation>
    <scope>NUCLEOTIDE SEQUENCE [LARGE SCALE GENOMIC DNA]</scope>
    <source>
        <strain evidence="8">930I</strain>
    </source>
</reference>
<evidence type="ECO:0000259" key="6">
    <source>
        <dbReference type="Pfam" id="PF02826"/>
    </source>
</evidence>
<keyword evidence="2 4" id="KW-0560">Oxidoreductase</keyword>
<evidence type="ECO:0000256" key="3">
    <source>
        <dbReference type="ARBA" id="ARBA00023027"/>
    </source>
</evidence>
<evidence type="ECO:0000259" key="5">
    <source>
        <dbReference type="Pfam" id="PF00389"/>
    </source>
</evidence>
<comment type="similarity">
    <text evidence="1 4">Belongs to the D-isomer specific 2-hydroxyacid dehydrogenase family.</text>
</comment>
<name>A0A1G7YML0_9PROT</name>